<keyword evidence="9" id="KW-1185">Reference proteome</keyword>
<feature type="transmembrane region" description="Helical" evidence="7">
    <location>
        <begin position="6"/>
        <end position="34"/>
    </location>
</feature>
<evidence type="ECO:0000313" key="9">
    <source>
        <dbReference type="Proteomes" id="UP000032534"/>
    </source>
</evidence>
<feature type="transmembrane region" description="Helical" evidence="7">
    <location>
        <begin position="55"/>
        <end position="74"/>
    </location>
</feature>
<feature type="transmembrane region" description="Helical" evidence="7">
    <location>
        <begin position="164"/>
        <end position="188"/>
    </location>
</feature>
<evidence type="ECO:0000256" key="4">
    <source>
        <dbReference type="ARBA" id="ARBA00022692"/>
    </source>
</evidence>
<protein>
    <submittedName>
        <fullName evidence="8">Cytochrome D ubiquinol oxidase subunit II</fullName>
    </submittedName>
</protein>
<name>A0A0D7X746_9BACL</name>
<gene>
    <name evidence="8" type="ORF">QD47_01620</name>
</gene>
<dbReference type="EMBL" id="JTHP01000002">
    <property type="protein sequence ID" value="KJD47250.1"/>
    <property type="molecule type" value="Genomic_DNA"/>
</dbReference>
<dbReference type="PATRIC" id="fig|159743.3.peg.361"/>
<comment type="subcellular location">
    <subcellularLocation>
        <location evidence="1">Cell membrane</location>
        <topology evidence="1">Multi-pass membrane protein</topology>
    </subcellularLocation>
</comment>
<reference evidence="8 9" key="1">
    <citation type="submission" date="2014-11" db="EMBL/GenBank/DDBJ databases">
        <title>Draft Genome Sequences of Paenibacillus polymyxa NRRL B-30509 and Paenibacillus terrae NRRL B-30644, Strains from a Poultry Environment that Produce Tridecaptin A and Paenicidins.</title>
        <authorList>
            <person name="van Belkum M.J."/>
            <person name="Lohans C.T."/>
            <person name="Vederas J.C."/>
        </authorList>
    </citation>
    <scope>NUCLEOTIDE SEQUENCE [LARGE SCALE GENOMIC DNA]</scope>
    <source>
        <strain evidence="8 9">NRRL B-30644</strain>
    </source>
</reference>
<keyword evidence="6 7" id="KW-0472">Membrane</keyword>
<evidence type="ECO:0000256" key="6">
    <source>
        <dbReference type="ARBA" id="ARBA00023136"/>
    </source>
</evidence>
<dbReference type="GO" id="GO:0005886">
    <property type="term" value="C:plasma membrane"/>
    <property type="evidence" value="ECO:0007669"/>
    <property type="project" value="UniProtKB-SubCell"/>
</dbReference>
<keyword evidence="4 7" id="KW-0812">Transmembrane</keyword>
<sequence>MSYEIVGIAILWTFLFGYLIVASIDFGAGFFSFYSVLTGHQNKIHNIIQRYLSPVWEVTNVFLIFFVVGLNGFFPDAAYYYGTALLVPGSIAIVLLAIRGVYYAYNTYGHSGTNNIVYMALYGATGLLIPAALSTVLAISEGGIIVENGTGVHLRWGELLSNSYTWAVIFLALVSVLYISAMFLSYYAKRAGDKVAFEIVRGYALLWSGPTIVASLLAFFQINKQNPDHFANMLNMAWMFVASFVCFVGAVYLVWRRRHLGTSFILVMMQFAFAWYGYGRSHLPYVLYPYINVHHSFTNSAMAYALITAFSAGLLVLIPSLILILRLFLFDADYVRGQAGKKG</sequence>
<evidence type="ECO:0000313" key="8">
    <source>
        <dbReference type="EMBL" id="KJD47250.1"/>
    </source>
</evidence>
<comment type="similarity">
    <text evidence="2">Belongs to the cytochrome ubiquinol oxidase subunit 2 family.</text>
</comment>
<evidence type="ECO:0000256" key="3">
    <source>
        <dbReference type="ARBA" id="ARBA00022475"/>
    </source>
</evidence>
<keyword evidence="5 7" id="KW-1133">Transmembrane helix</keyword>
<dbReference type="Proteomes" id="UP000032534">
    <property type="component" value="Unassembled WGS sequence"/>
</dbReference>
<organism evidence="8 9">
    <name type="scientific">Paenibacillus terrae</name>
    <dbReference type="NCBI Taxonomy" id="159743"/>
    <lineage>
        <taxon>Bacteria</taxon>
        <taxon>Bacillati</taxon>
        <taxon>Bacillota</taxon>
        <taxon>Bacilli</taxon>
        <taxon>Bacillales</taxon>
        <taxon>Paenibacillaceae</taxon>
        <taxon>Paenibacillus</taxon>
    </lineage>
</organism>
<feature type="transmembrane region" description="Helical" evidence="7">
    <location>
        <begin position="200"/>
        <end position="222"/>
    </location>
</feature>
<feature type="transmembrane region" description="Helical" evidence="7">
    <location>
        <begin position="116"/>
        <end position="139"/>
    </location>
</feature>
<dbReference type="Pfam" id="PF02322">
    <property type="entry name" value="Cyt_bd_oxida_II"/>
    <property type="match status" value="1"/>
</dbReference>
<dbReference type="RefSeq" id="WP_044644481.1">
    <property type="nucleotide sequence ID" value="NZ_JTHP01000002.1"/>
</dbReference>
<comment type="caution">
    <text evidence="8">The sequence shown here is derived from an EMBL/GenBank/DDBJ whole genome shotgun (WGS) entry which is preliminary data.</text>
</comment>
<dbReference type="OrthoDB" id="2416742at2"/>
<evidence type="ECO:0000256" key="2">
    <source>
        <dbReference type="ARBA" id="ARBA00007543"/>
    </source>
</evidence>
<dbReference type="InterPro" id="IPR003317">
    <property type="entry name" value="Cyt-d_oxidase_su2"/>
</dbReference>
<proteinExistence type="inferred from homology"/>
<feature type="transmembrane region" description="Helical" evidence="7">
    <location>
        <begin position="234"/>
        <end position="255"/>
    </location>
</feature>
<feature type="transmembrane region" description="Helical" evidence="7">
    <location>
        <begin position="260"/>
        <end position="278"/>
    </location>
</feature>
<evidence type="ECO:0000256" key="1">
    <source>
        <dbReference type="ARBA" id="ARBA00004651"/>
    </source>
</evidence>
<feature type="transmembrane region" description="Helical" evidence="7">
    <location>
        <begin position="302"/>
        <end position="329"/>
    </location>
</feature>
<keyword evidence="3" id="KW-1003">Cell membrane</keyword>
<dbReference type="AlphaFoldDB" id="A0A0D7X746"/>
<accession>A0A0D7X746</accession>
<feature type="transmembrane region" description="Helical" evidence="7">
    <location>
        <begin position="80"/>
        <end position="104"/>
    </location>
</feature>
<evidence type="ECO:0000256" key="5">
    <source>
        <dbReference type="ARBA" id="ARBA00022989"/>
    </source>
</evidence>
<evidence type="ECO:0000256" key="7">
    <source>
        <dbReference type="SAM" id="Phobius"/>
    </source>
</evidence>